<feature type="non-terminal residue" evidence="2">
    <location>
        <position position="85"/>
    </location>
</feature>
<dbReference type="Proteomes" id="UP000726136">
    <property type="component" value="Unassembled WGS sequence"/>
</dbReference>
<sequence>AATEVFFDIVLYVNGIPLVVGEVKSATRPSVTWQDGAADFMGGQKHYWKNVEPFFVPNLLCFASEGRTFAYGAINARVKDWGPWY</sequence>
<dbReference type="InterPro" id="IPR007409">
    <property type="entry name" value="Restrct_endonuc_type1_HsdR_N"/>
</dbReference>
<comment type="caution">
    <text evidence="2">The sequence shown here is derived from an EMBL/GenBank/DDBJ whole genome shotgun (WGS) entry which is preliminary data.</text>
</comment>
<name>A0ABR9ZGZ4_VIBAN</name>
<protein>
    <recommendedName>
        <fullName evidence="1">Restriction endonuclease type I HsdR N-terminal domain-containing protein</fullName>
    </recommendedName>
</protein>
<dbReference type="CDD" id="cd22332">
    <property type="entry name" value="HsdR_N"/>
    <property type="match status" value="1"/>
</dbReference>
<dbReference type="Gene3D" id="3.90.1570.50">
    <property type="match status" value="1"/>
</dbReference>
<keyword evidence="3" id="KW-1185">Reference proteome</keyword>
<accession>A0ABR9ZGZ4</accession>
<feature type="non-terminal residue" evidence="2">
    <location>
        <position position="1"/>
    </location>
</feature>
<gene>
    <name evidence="2" type="ORF">EAY46_30875</name>
</gene>
<dbReference type="RefSeq" id="WP_194665372.1">
    <property type="nucleotide sequence ID" value="NZ_RDPI01001690.1"/>
</dbReference>
<dbReference type="EMBL" id="RDPI01001690">
    <property type="protein sequence ID" value="MBF4377379.1"/>
    <property type="molecule type" value="Genomic_DNA"/>
</dbReference>
<dbReference type="Pfam" id="PF04313">
    <property type="entry name" value="HSDR_N"/>
    <property type="match status" value="1"/>
</dbReference>
<evidence type="ECO:0000313" key="3">
    <source>
        <dbReference type="Proteomes" id="UP000726136"/>
    </source>
</evidence>
<organism evidence="2 3">
    <name type="scientific">Vibrio anguillarum</name>
    <name type="common">Listonella anguillarum</name>
    <dbReference type="NCBI Taxonomy" id="55601"/>
    <lineage>
        <taxon>Bacteria</taxon>
        <taxon>Pseudomonadati</taxon>
        <taxon>Pseudomonadota</taxon>
        <taxon>Gammaproteobacteria</taxon>
        <taxon>Vibrionales</taxon>
        <taxon>Vibrionaceae</taxon>
        <taxon>Vibrio</taxon>
    </lineage>
</organism>
<evidence type="ECO:0000259" key="1">
    <source>
        <dbReference type="Pfam" id="PF04313"/>
    </source>
</evidence>
<feature type="domain" description="Restriction endonuclease type I HsdR N-terminal" evidence="1">
    <location>
        <begin position="7"/>
        <end position="76"/>
    </location>
</feature>
<reference evidence="2 3" key="1">
    <citation type="journal article" date="2021" name="PeerJ">
        <title>Analysis of 44 Vibrio anguillarum genomes reveals high genetic diversity.</title>
        <authorList>
            <person name="Hansen M.J."/>
            <person name="Dalsgaard I."/>
        </authorList>
    </citation>
    <scope>NUCLEOTIDE SEQUENCE [LARGE SCALE GENOMIC DNA]</scope>
    <source>
        <strain evidence="2 3">040915-1/1B</strain>
    </source>
</reference>
<proteinExistence type="predicted"/>
<evidence type="ECO:0000313" key="2">
    <source>
        <dbReference type="EMBL" id="MBF4377379.1"/>
    </source>
</evidence>